<dbReference type="GO" id="GO:0020037">
    <property type="term" value="F:heme binding"/>
    <property type="evidence" value="ECO:0007669"/>
    <property type="project" value="InterPro"/>
</dbReference>
<evidence type="ECO:0000256" key="12">
    <source>
        <dbReference type="ARBA" id="ARBA00022982"/>
    </source>
</evidence>
<dbReference type="GO" id="GO:0017004">
    <property type="term" value="P:cytochrome complex assembly"/>
    <property type="evidence" value="ECO:0007669"/>
    <property type="project" value="TreeGrafter"/>
</dbReference>
<comment type="subcellular location">
    <subcellularLocation>
        <location evidence="2">Cell inner membrane</location>
        <topology evidence="2">Multi-pass membrane protein</topology>
    </subcellularLocation>
</comment>
<dbReference type="CDD" id="cd03494">
    <property type="entry name" value="SQR_TypeC_SdhD"/>
    <property type="match status" value="1"/>
</dbReference>
<dbReference type="AlphaFoldDB" id="A0A4Y9T5D3"/>
<dbReference type="GO" id="GO:0006099">
    <property type="term" value="P:tricarboxylic acid cycle"/>
    <property type="evidence" value="ECO:0007669"/>
    <property type="project" value="UniProtKB-UniPathway"/>
</dbReference>
<evidence type="ECO:0000256" key="17">
    <source>
        <dbReference type="PIRSR" id="PIRSR000169-2"/>
    </source>
</evidence>
<feature type="transmembrane region" description="Helical" evidence="18">
    <location>
        <begin position="29"/>
        <end position="52"/>
    </location>
</feature>
<dbReference type="RefSeq" id="WP_135188932.1">
    <property type="nucleotide sequence ID" value="NZ_SPUM01000038.1"/>
</dbReference>
<evidence type="ECO:0000256" key="15">
    <source>
        <dbReference type="ARBA" id="ARBA00023136"/>
    </source>
</evidence>
<evidence type="ECO:0000313" key="19">
    <source>
        <dbReference type="EMBL" id="TFW33633.1"/>
    </source>
</evidence>
<organism evidence="19 20">
    <name type="scientific">Massilia horti</name>
    <dbReference type="NCBI Taxonomy" id="2562153"/>
    <lineage>
        <taxon>Bacteria</taxon>
        <taxon>Pseudomonadati</taxon>
        <taxon>Pseudomonadota</taxon>
        <taxon>Betaproteobacteria</taxon>
        <taxon>Burkholderiales</taxon>
        <taxon>Oxalobacteraceae</taxon>
        <taxon>Telluria group</taxon>
        <taxon>Massilia</taxon>
    </lineage>
</organism>
<dbReference type="UniPathway" id="UPA00223"/>
<evidence type="ECO:0000256" key="8">
    <source>
        <dbReference type="ARBA" id="ARBA00022532"/>
    </source>
</evidence>
<name>A0A4Y9T5D3_9BURK</name>
<comment type="pathway">
    <text evidence="3">Carbohydrate metabolism; tricarboxylic acid cycle.</text>
</comment>
<keyword evidence="8" id="KW-0816">Tricarboxylic acid cycle</keyword>
<evidence type="ECO:0000256" key="13">
    <source>
        <dbReference type="ARBA" id="ARBA00022989"/>
    </source>
</evidence>
<keyword evidence="12" id="KW-0249">Electron transport</keyword>
<gene>
    <name evidence="19" type="primary">sdhD</name>
    <name evidence="19" type="ORF">E4O92_06470</name>
</gene>
<evidence type="ECO:0000256" key="14">
    <source>
        <dbReference type="ARBA" id="ARBA00023004"/>
    </source>
</evidence>
<feature type="transmembrane region" description="Helical" evidence="18">
    <location>
        <begin position="96"/>
        <end position="121"/>
    </location>
</feature>
<evidence type="ECO:0000256" key="7">
    <source>
        <dbReference type="ARBA" id="ARBA00022519"/>
    </source>
</evidence>
<dbReference type="GO" id="GO:0005886">
    <property type="term" value="C:plasma membrane"/>
    <property type="evidence" value="ECO:0007669"/>
    <property type="project" value="UniProtKB-SubCell"/>
</dbReference>
<keyword evidence="14 17" id="KW-0408">Iron</keyword>
<keyword evidence="5" id="KW-0813">Transport</keyword>
<dbReference type="InterPro" id="IPR000701">
    <property type="entry name" value="SuccDH_FuR_B_TM-su"/>
</dbReference>
<keyword evidence="6" id="KW-1003">Cell membrane</keyword>
<dbReference type="InterPro" id="IPR034804">
    <property type="entry name" value="SQR/QFR_C/D"/>
</dbReference>
<evidence type="ECO:0000256" key="3">
    <source>
        <dbReference type="ARBA" id="ARBA00005163"/>
    </source>
</evidence>
<evidence type="ECO:0000256" key="16">
    <source>
        <dbReference type="PIRSR" id="PIRSR000169-1"/>
    </source>
</evidence>
<dbReference type="SUPFAM" id="SSF81343">
    <property type="entry name" value="Fumarate reductase respiratory complex transmembrane subunits"/>
    <property type="match status" value="1"/>
</dbReference>
<evidence type="ECO:0000256" key="2">
    <source>
        <dbReference type="ARBA" id="ARBA00004429"/>
    </source>
</evidence>
<reference evidence="19 20" key="1">
    <citation type="submission" date="2019-03" db="EMBL/GenBank/DDBJ databases">
        <title>Draft genome of Massilia hortus sp. nov., a novel bacterial species of the Oxalobacteraceae family.</title>
        <authorList>
            <person name="Peta V."/>
            <person name="Raths R."/>
            <person name="Bucking H."/>
        </authorList>
    </citation>
    <scope>NUCLEOTIDE SEQUENCE [LARGE SCALE GENOMIC DNA]</scope>
    <source>
        <strain evidence="19 20">ONC3</strain>
    </source>
</reference>
<dbReference type="Proteomes" id="UP000297258">
    <property type="component" value="Unassembled WGS sequence"/>
</dbReference>
<dbReference type="GO" id="GO:0046872">
    <property type="term" value="F:metal ion binding"/>
    <property type="evidence" value="ECO:0007669"/>
    <property type="project" value="UniProtKB-KW"/>
</dbReference>
<evidence type="ECO:0000256" key="5">
    <source>
        <dbReference type="ARBA" id="ARBA00022448"/>
    </source>
</evidence>
<keyword evidence="20" id="KW-1185">Reference proteome</keyword>
<comment type="function">
    <text evidence="1">Membrane-anchoring subunit of succinate dehydrogenase (SDH).</text>
</comment>
<evidence type="ECO:0000256" key="10">
    <source>
        <dbReference type="ARBA" id="ARBA00022692"/>
    </source>
</evidence>
<feature type="binding site" evidence="16">
    <location>
        <position position="91"/>
    </location>
    <ligand>
        <name>a ubiquinone</name>
        <dbReference type="ChEBI" id="CHEBI:16389"/>
    </ligand>
</feature>
<keyword evidence="13 18" id="KW-1133">Transmembrane helix</keyword>
<dbReference type="EMBL" id="SPUM01000038">
    <property type="protein sequence ID" value="TFW33633.1"/>
    <property type="molecule type" value="Genomic_DNA"/>
</dbReference>
<dbReference type="Gene3D" id="1.20.1300.10">
    <property type="entry name" value="Fumarate reductase/succinate dehydrogenase, transmembrane subunit"/>
    <property type="match status" value="1"/>
</dbReference>
<dbReference type="GO" id="GO:0009055">
    <property type="term" value="F:electron transfer activity"/>
    <property type="evidence" value="ECO:0007669"/>
    <property type="project" value="TreeGrafter"/>
</dbReference>
<evidence type="ECO:0000256" key="1">
    <source>
        <dbReference type="ARBA" id="ARBA00004050"/>
    </source>
</evidence>
<comment type="cofactor">
    <cofactor evidence="17">
        <name>heme</name>
        <dbReference type="ChEBI" id="CHEBI:30413"/>
    </cofactor>
    <text evidence="17">The heme is bound between the two transmembrane subunits.</text>
</comment>
<keyword evidence="9 17" id="KW-0349">Heme</keyword>
<evidence type="ECO:0000256" key="11">
    <source>
        <dbReference type="ARBA" id="ARBA00022723"/>
    </source>
</evidence>
<dbReference type="NCBIfam" id="TIGR02968">
    <property type="entry name" value="succ_dehyd_anc"/>
    <property type="match status" value="1"/>
</dbReference>
<dbReference type="Pfam" id="PF01127">
    <property type="entry name" value="Sdh_cyt"/>
    <property type="match status" value="1"/>
</dbReference>
<evidence type="ECO:0000313" key="20">
    <source>
        <dbReference type="Proteomes" id="UP000297258"/>
    </source>
</evidence>
<evidence type="ECO:0000256" key="4">
    <source>
        <dbReference type="ARBA" id="ARBA00019425"/>
    </source>
</evidence>
<dbReference type="OrthoDB" id="5612767at2"/>
<dbReference type="PANTHER" id="PTHR38689">
    <property type="entry name" value="SUCCINATE DEHYDROGENASE HYDROPHOBIC MEMBRANE ANCHOR SUBUNIT"/>
    <property type="match status" value="1"/>
</dbReference>
<keyword evidence="7" id="KW-0997">Cell inner membrane</keyword>
<keyword evidence="15 18" id="KW-0472">Membrane</keyword>
<accession>A0A4Y9T5D3</accession>
<keyword evidence="10 18" id="KW-0812">Transmembrane</keyword>
<evidence type="ECO:0000256" key="18">
    <source>
        <dbReference type="SAM" id="Phobius"/>
    </source>
</evidence>
<feature type="transmembrane region" description="Helical" evidence="18">
    <location>
        <begin position="64"/>
        <end position="84"/>
    </location>
</feature>
<dbReference type="PIRSF" id="PIRSF000169">
    <property type="entry name" value="SDH_D"/>
    <property type="match status" value="1"/>
</dbReference>
<feature type="binding site" description="axial binding residue" evidence="17">
    <location>
        <position position="79"/>
    </location>
    <ligand>
        <name>heme</name>
        <dbReference type="ChEBI" id="CHEBI:30413"/>
        <note>ligand shared with second transmembrane subunit</note>
    </ligand>
    <ligandPart>
        <name>Fe</name>
        <dbReference type="ChEBI" id="CHEBI:18248"/>
    </ligandPart>
</feature>
<dbReference type="PANTHER" id="PTHR38689:SF1">
    <property type="entry name" value="SUCCINATE DEHYDROGENASE HYDROPHOBIC MEMBRANE ANCHOR SUBUNIT"/>
    <property type="match status" value="1"/>
</dbReference>
<evidence type="ECO:0000256" key="9">
    <source>
        <dbReference type="ARBA" id="ARBA00022617"/>
    </source>
</evidence>
<comment type="caution">
    <text evidence="19">The sequence shown here is derived from an EMBL/GenBank/DDBJ whole genome shotgun (WGS) entry which is preliminary data.</text>
</comment>
<evidence type="ECO:0000256" key="6">
    <source>
        <dbReference type="ARBA" id="ARBA00022475"/>
    </source>
</evidence>
<dbReference type="InterPro" id="IPR014312">
    <property type="entry name" value="Succ_DH_anchor"/>
</dbReference>
<keyword evidence="11 17" id="KW-0479">Metal-binding</keyword>
<proteinExistence type="predicted"/>
<protein>
    <recommendedName>
        <fullName evidence="4">Succinate dehydrogenase hydrophobic membrane anchor subunit</fullName>
    </recommendedName>
</protein>
<sequence length="123" mass="14180">MATPKNNIGPRRLVVGAHYGVKDWLAQRVTAIVMVIYTVVLLVSFLTAQNFTYEGWASLFARQWFKLFSLVTLFGLFYHVWVGLRDIWMDYVKPVGLRLVLQMATVLWLIACAAWTVQILWSV</sequence>